<feature type="binding site" evidence="12">
    <location>
        <position position="13"/>
    </location>
    <ligand>
        <name>GTP</name>
        <dbReference type="ChEBI" id="CHEBI:37565"/>
    </ligand>
</feature>
<dbReference type="SUPFAM" id="SSF102114">
    <property type="entry name" value="Radical SAM enzymes"/>
    <property type="match status" value="1"/>
</dbReference>
<keyword evidence="5 12" id="KW-0547">Nucleotide-binding</keyword>
<dbReference type="Pfam" id="PF06463">
    <property type="entry name" value="Mob_synth_C"/>
    <property type="match status" value="1"/>
</dbReference>
<keyword evidence="9 12" id="KW-0501">Molybdenum cofactor biosynthesis</keyword>
<dbReference type="GO" id="GO:0006777">
    <property type="term" value="P:Mo-molybdopterin cofactor biosynthetic process"/>
    <property type="evidence" value="ECO:0007669"/>
    <property type="project" value="UniProtKB-UniRule"/>
</dbReference>
<keyword evidence="6 12" id="KW-0408">Iron</keyword>
<evidence type="ECO:0000313" key="15">
    <source>
        <dbReference type="Proteomes" id="UP000194267"/>
    </source>
</evidence>
<sequence length="329" mass="36939">MIDQWGRRINYMRVSVTDRCNLRCVYCMPLTGVKLGAHDEYLRYEEILRVIKAAVSLGIDRIRVTGGEPLVRKGIVEFLSWLKPAGVKDLSLSTNGLLFTAMAKDLKAAGVDRVNISLDTLRPDRFTRIARLSGSPAQVLEAVEAALELGMEPVKLNMVVIRGWNDDEIADMARLTLDRPIHVRYIEVMPFSEAYHFTWENLVPAAEMRERLIDEFGDLEPVREGIRGNGPAKYWRLPGAKGTVGFISAVTECFCAECNRIRLSADGKVNPCLGHIHEVDLKPVIRDPSKTDEDLKQALADAILRKPREHNFDDVNSDYVLRVMHGIGG</sequence>
<comment type="subunit">
    <text evidence="12">Monomer and homodimer.</text>
</comment>
<dbReference type="InterPro" id="IPR058240">
    <property type="entry name" value="rSAM_sf"/>
</dbReference>
<dbReference type="EMBL" id="LWLV01000125">
    <property type="protein sequence ID" value="OTA41984.1"/>
    <property type="molecule type" value="Genomic_DNA"/>
</dbReference>
<keyword evidence="8 12" id="KW-0342">GTP-binding</keyword>
<comment type="caution">
    <text evidence="14">The sequence shown here is derived from an EMBL/GenBank/DDBJ whole genome shotgun (WGS) entry which is preliminary data.</text>
</comment>
<feature type="binding site" evidence="12">
    <location>
        <position position="27"/>
    </location>
    <ligand>
        <name>[4Fe-4S] cluster</name>
        <dbReference type="ChEBI" id="CHEBI:49883"/>
        <label>1</label>
        <note>4Fe-4S-S-AdoMet</note>
    </ligand>
</feature>
<comment type="pathway">
    <text evidence="12">Cofactor biosynthesis; molybdopterin biosynthesis.</text>
</comment>
<dbReference type="GO" id="GO:0005525">
    <property type="term" value="F:GTP binding"/>
    <property type="evidence" value="ECO:0007669"/>
    <property type="project" value="UniProtKB-UniRule"/>
</dbReference>
<protein>
    <recommendedName>
        <fullName evidence="1 12">GTP 3',8-cyclase</fullName>
        <ecNumber evidence="1 12">4.1.99.22</ecNumber>
    </recommendedName>
    <alternativeName>
        <fullName evidence="12">Molybdenum cofactor biosynthesis protein A</fullName>
    </alternativeName>
</protein>
<dbReference type="InterPro" id="IPR013483">
    <property type="entry name" value="MoaA"/>
</dbReference>
<evidence type="ECO:0000256" key="10">
    <source>
        <dbReference type="ARBA" id="ARBA00023239"/>
    </source>
</evidence>
<dbReference type="Pfam" id="PF04055">
    <property type="entry name" value="Radical_SAM"/>
    <property type="match status" value="1"/>
</dbReference>
<dbReference type="GO" id="GO:0061798">
    <property type="term" value="F:GTP 3',8'-cyclase activity"/>
    <property type="evidence" value="ECO:0007669"/>
    <property type="project" value="UniProtKB-UniRule"/>
</dbReference>
<dbReference type="PROSITE" id="PS51918">
    <property type="entry name" value="RADICAL_SAM"/>
    <property type="match status" value="1"/>
</dbReference>
<dbReference type="EC" id="4.1.99.22" evidence="1 12"/>
<dbReference type="CDD" id="cd21117">
    <property type="entry name" value="Twitch_MoaA"/>
    <property type="match status" value="1"/>
</dbReference>
<dbReference type="GO" id="GO:0051539">
    <property type="term" value="F:4 iron, 4 sulfur cluster binding"/>
    <property type="evidence" value="ECO:0007669"/>
    <property type="project" value="UniProtKB-UniRule"/>
</dbReference>
<evidence type="ECO:0000256" key="12">
    <source>
        <dbReference type="HAMAP-Rule" id="MF_01225"/>
    </source>
</evidence>
<dbReference type="HAMAP" id="MF_01225_B">
    <property type="entry name" value="MoaA_B"/>
    <property type="match status" value="1"/>
</dbReference>
<dbReference type="AlphaFoldDB" id="A0A1Y2T8B8"/>
<feature type="binding site" evidence="12">
    <location>
        <position position="20"/>
    </location>
    <ligand>
        <name>[4Fe-4S] cluster</name>
        <dbReference type="ChEBI" id="CHEBI:49883"/>
        <label>1</label>
        <note>4Fe-4S-S-AdoMet</note>
    </ligand>
</feature>
<feature type="binding site" evidence="12">
    <location>
        <position position="26"/>
    </location>
    <ligand>
        <name>S-adenosyl-L-methionine</name>
        <dbReference type="ChEBI" id="CHEBI:59789"/>
    </ligand>
</feature>
<gene>
    <name evidence="12" type="primary">moaA</name>
    <name evidence="14" type="ORF">A6D92_02375</name>
</gene>
<dbReference type="InterPro" id="IPR013785">
    <property type="entry name" value="Aldolase_TIM"/>
</dbReference>
<comment type="catalytic activity">
    <reaction evidence="11 12">
        <text>GTP + AH2 + S-adenosyl-L-methionine = (8S)-3',8-cyclo-7,8-dihydroguanosine 5'-triphosphate + 5'-deoxyadenosine + L-methionine + A + H(+)</text>
        <dbReference type="Rhea" id="RHEA:49576"/>
        <dbReference type="ChEBI" id="CHEBI:13193"/>
        <dbReference type="ChEBI" id="CHEBI:15378"/>
        <dbReference type="ChEBI" id="CHEBI:17319"/>
        <dbReference type="ChEBI" id="CHEBI:17499"/>
        <dbReference type="ChEBI" id="CHEBI:37565"/>
        <dbReference type="ChEBI" id="CHEBI:57844"/>
        <dbReference type="ChEBI" id="CHEBI:59789"/>
        <dbReference type="ChEBI" id="CHEBI:131766"/>
        <dbReference type="EC" id="4.1.99.22"/>
    </reaction>
</comment>
<dbReference type="Proteomes" id="UP000194267">
    <property type="component" value="Unassembled WGS sequence"/>
</dbReference>
<dbReference type="SFLD" id="SFLDG01067">
    <property type="entry name" value="SPASM/twitch_domain_containing"/>
    <property type="match status" value="1"/>
</dbReference>
<organism evidence="14 15">
    <name type="scientific">Symbiobacterium thermophilum</name>
    <dbReference type="NCBI Taxonomy" id="2734"/>
    <lineage>
        <taxon>Bacteria</taxon>
        <taxon>Bacillati</taxon>
        <taxon>Bacillota</taxon>
        <taxon>Clostridia</taxon>
        <taxon>Eubacteriales</taxon>
        <taxon>Symbiobacteriaceae</taxon>
        <taxon>Symbiobacterium</taxon>
    </lineage>
</organism>
<dbReference type="PANTHER" id="PTHR22960">
    <property type="entry name" value="MOLYBDOPTERIN COFACTOR SYNTHESIS PROTEIN A"/>
    <property type="match status" value="1"/>
</dbReference>
<feature type="binding site" evidence="12">
    <location>
        <position position="255"/>
    </location>
    <ligand>
        <name>[4Fe-4S] cluster</name>
        <dbReference type="ChEBI" id="CHEBI:49883"/>
        <label>2</label>
        <note>4Fe-4S-substrate</note>
    </ligand>
</feature>
<evidence type="ECO:0000256" key="6">
    <source>
        <dbReference type="ARBA" id="ARBA00023004"/>
    </source>
</evidence>
<dbReference type="InterPro" id="IPR007197">
    <property type="entry name" value="rSAM"/>
</dbReference>
<feature type="binding site" evidence="12">
    <location>
        <begin position="260"/>
        <end position="262"/>
    </location>
    <ligand>
        <name>GTP</name>
        <dbReference type="ChEBI" id="CHEBI:37565"/>
    </ligand>
</feature>
<feature type="binding site" evidence="12">
    <location>
        <position position="189"/>
    </location>
    <ligand>
        <name>S-adenosyl-L-methionine</name>
        <dbReference type="ChEBI" id="CHEBI:59789"/>
    </ligand>
</feature>
<dbReference type="InterPro" id="IPR000385">
    <property type="entry name" value="MoaA_NifB_PqqE_Fe-S-bd_CS"/>
</dbReference>
<proteinExistence type="inferred from homology"/>
<feature type="binding site" evidence="12">
    <location>
        <position position="24"/>
    </location>
    <ligand>
        <name>[4Fe-4S] cluster</name>
        <dbReference type="ChEBI" id="CHEBI:49883"/>
        <label>1</label>
        <note>4Fe-4S-S-AdoMet</note>
    </ligand>
</feature>
<dbReference type="NCBIfam" id="TIGR02666">
    <property type="entry name" value="moaA"/>
    <property type="match status" value="1"/>
</dbReference>
<evidence type="ECO:0000256" key="2">
    <source>
        <dbReference type="ARBA" id="ARBA00022485"/>
    </source>
</evidence>
<feature type="binding site" evidence="12">
    <location>
        <position position="63"/>
    </location>
    <ligand>
        <name>GTP</name>
        <dbReference type="ChEBI" id="CHEBI:37565"/>
    </ligand>
</feature>
<feature type="binding site" evidence="12">
    <location>
        <position position="67"/>
    </location>
    <ligand>
        <name>S-adenosyl-L-methionine</name>
        <dbReference type="ChEBI" id="CHEBI:59789"/>
    </ligand>
</feature>
<dbReference type="PROSITE" id="PS01305">
    <property type="entry name" value="MOAA_NIFB_PQQE"/>
    <property type="match status" value="1"/>
</dbReference>
<feature type="binding site" evidence="12">
    <location>
        <position position="258"/>
    </location>
    <ligand>
        <name>[4Fe-4S] cluster</name>
        <dbReference type="ChEBI" id="CHEBI:49883"/>
        <label>2</label>
        <note>4Fe-4S-substrate</note>
    </ligand>
</feature>
<dbReference type="InterPro" id="IPR006638">
    <property type="entry name" value="Elp3/MiaA/NifB-like_rSAM"/>
</dbReference>
<dbReference type="InterPro" id="IPR050105">
    <property type="entry name" value="MoCo_biosynth_MoaA/MoaC"/>
</dbReference>
<comment type="cofactor">
    <cofactor evidence="12">
        <name>[4Fe-4S] cluster</name>
        <dbReference type="ChEBI" id="CHEBI:49883"/>
    </cofactor>
    <text evidence="12">Binds 2 [4Fe-4S] clusters. Binds 1 [4Fe-4S] cluster coordinated with 3 cysteines and an exchangeable S-adenosyl-L-methionine and 1 [4Fe-4S] cluster coordinated with 3 cysteines and the GTP-derived substrate.</text>
</comment>
<dbReference type="SFLD" id="SFLDS00029">
    <property type="entry name" value="Radical_SAM"/>
    <property type="match status" value="1"/>
</dbReference>
<feature type="binding site" evidence="12">
    <location>
        <position position="117"/>
    </location>
    <ligand>
        <name>S-adenosyl-L-methionine</name>
        <dbReference type="ChEBI" id="CHEBI:59789"/>
    </ligand>
</feature>
<feature type="binding site" evidence="12">
    <location>
        <position position="155"/>
    </location>
    <ligand>
        <name>GTP</name>
        <dbReference type="ChEBI" id="CHEBI:37565"/>
    </ligand>
</feature>
<dbReference type="SFLD" id="SFLDG01383">
    <property type="entry name" value="cyclic_pyranopterin_phosphate"/>
    <property type="match status" value="1"/>
</dbReference>
<dbReference type="GO" id="GO:0061799">
    <property type="term" value="F:cyclic pyranopterin monophosphate synthase activity"/>
    <property type="evidence" value="ECO:0007669"/>
    <property type="project" value="TreeGrafter"/>
</dbReference>
<keyword evidence="7 12" id="KW-0411">Iron-sulfur</keyword>
<evidence type="ECO:0000256" key="3">
    <source>
        <dbReference type="ARBA" id="ARBA00022691"/>
    </source>
</evidence>
<dbReference type="CDD" id="cd01335">
    <property type="entry name" value="Radical_SAM"/>
    <property type="match status" value="1"/>
</dbReference>
<feature type="domain" description="Radical SAM core" evidence="13">
    <location>
        <begin position="4"/>
        <end position="229"/>
    </location>
</feature>
<keyword evidence="4 12" id="KW-0479">Metal-binding</keyword>
<evidence type="ECO:0000256" key="7">
    <source>
        <dbReference type="ARBA" id="ARBA00023014"/>
    </source>
</evidence>
<keyword evidence="3 12" id="KW-0949">S-adenosyl-L-methionine</keyword>
<dbReference type="PANTHER" id="PTHR22960:SF0">
    <property type="entry name" value="MOLYBDENUM COFACTOR BIOSYNTHESIS PROTEIN 1"/>
    <property type="match status" value="1"/>
</dbReference>
<dbReference type="UniPathway" id="UPA00344"/>
<reference evidence="15" key="1">
    <citation type="submission" date="2016-04" db="EMBL/GenBank/DDBJ databases">
        <authorList>
            <person name="Antunes L.P."/>
            <person name="Martins L.F."/>
            <person name="Pereira R.V."/>
            <person name="Thomas A.M."/>
            <person name="Barbosa D."/>
            <person name="Nascimento L."/>
            <person name="Silva G.M."/>
            <person name="Condomitti G.W."/>
            <person name="Digiampietri L.A."/>
            <person name="Lombardi K.C."/>
            <person name="Ramos P.L."/>
            <person name="Quaggio R.B."/>
            <person name="Oliveira J.C."/>
            <person name="Pascon R.C."/>
            <person name="Cruz J.B."/>
            <person name="Silva A.M."/>
            <person name="Setubal J.C."/>
        </authorList>
    </citation>
    <scope>NUCLEOTIDE SEQUENCE [LARGE SCALE GENOMIC DNA]</scope>
</reference>
<evidence type="ECO:0000256" key="4">
    <source>
        <dbReference type="ARBA" id="ARBA00022723"/>
    </source>
</evidence>
<dbReference type="GO" id="GO:1904047">
    <property type="term" value="F:S-adenosyl-L-methionine binding"/>
    <property type="evidence" value="ECO:0007669"/>
    <property type="project" value="UniProtKB-UniRule"/>
</dbReference>
<feature type="binding site" evidence="12">
    <location>
        <position position="93"/>
    </location>
    <ligand>
        <name>GTP</name>
        <dbReference type="ChEBI" id="CHEBI:37565"/>
    </ligand>
</feature>
<dbReference type="SMART" id="SM00729">
    <property type="entry name" value="Elp3"/>
    <property type="match status" value="1"/>
</dbReference>
<evidence type="ECO:0000313" key="14">
    <source>
        <dbReference type="EMBL" id="OTA41984.1"/>
    </source>
</evidence>
<name>A0A1Y2T8B8_SYMTR</name>
<evidence type="ECO:0000256" key="5">
    <source>
        <dbReference type="ARBA" id="ARBA00022741"/>
    </source>
</evidence>
<evidence type="ECO:0000256" key="11">
    <source>
        <dbReference type="ARBA" id="ARBA00048697"/>
    </source>
</evidence>
<comment type="function">
    <text evidence="12">Catalyzes the cyclization of GTP to (8S)-3',8-cyclo-7,8-dihydroguanosine 5'-triphosphate.</text>
</comment>
<dbReference type="SFLD" id="SFLDG01386">
    <property type="entry name" value="main_SPASM_domain-containing"/>
    <property type="match status" value="1"/>
</dbReference>
<keyword evidence="2 12" id="KW-0004">4Fe-4S</keyword>
<dbReference type="InterPro" id="IPR040064">
    <property type="entry name" value="MoaA-like"/>
</dbReference>
<accession>A0A1Y2T8B8</accession>
<dbReference type="GO" id="GO:0046872">
    <property type="term" value="F:metal ion binding"/>
    <property type="evidence" value="ECO:0007669"/>
    <property type="project" value="UniProtKB-KW"/>
</dbReference>
<evidence type="ECO:0000256" key="9">
    <source>
        <dbReference type="ARBA" id="ARBA00023150"/>
    </source>
</evidence>
<comment type="similarity">
    <text evidence="12">Belongs to the radical SAM superfamily. MoaA family.</text>
</comment>
<dbReference type="InterPro" id="IPR010505">
    <property type="entry name" value="MoaA_twitch"/>
</dbReference>
<feature type="binding site" evidence="12">
    <location>
        <position position="272"/>
    </location>
    <ligand>
        <name>[4Fe-4S] cluster</name>
        <dbReference type="ChEBI" id="CHEBI:49883"/>
        <label>2</label>
        <note>4Fe-4S-substrate</note>
    </ligand>
</feature>
<keyword evidence="10 12" id="KW-0456">Lyase</keyword>
<dbReference type="Gene3D" id="3.20.20.70">
    <property type="entry name" value="Aldolase class I"/>
    <property type="match status" value="1"/>
</dbReference>
<evidence type="ECO:0000256" key="1">
    <source>
        <dbReference type="ARBA" id="ARBA00012167"/>
    </source>
</evidence>
<evidence type="ECO:0000256" key="8">
    <source>
        <dbReference type="ARBA" id="ARBA00023134"/>
    </source>
</evidence>
<evidence type="ECO:0000259" key="13">
    <source>
        <dbReference type="PROSITE" id="PS51918"/>
    </source>
</evidence>